<dbReference type="EMBL" id="JAJIAO010000004">
    <property type="protein sequence ID" value="MCK8624824.1"/>
    <property type="molecule type" value="Genomic_DNA"/>
</dbReference>
<keyword evidence="3" id="KW-0732">Signal</keyword>
<keyword evidence="5" id="KW-1185">Reference proteome</keyword>
<keyword evidence="1" id="KW-0175">Coiled coil</keyword>
<protein>
    <submittedName>
        <fullName evidence="4">Uncharacterized protein</fullName>
    </submittedName>
</protein>
<reference evidence="4 5" key="1">
    <citation type="submission" date="2021-11" db="EMBL/GenBank/DDBJ databases">
        <title>Comparative genomics of bee honey and flower isolates.</title>
        <authorList>
            <person name="Bechtner J.D."/>
            <person name="Gallus M.K."/>
            <person name="Ehrmann M."/>
        </authorList>
    </citation>
    <scope>NUCLEOTIDE SEQUENCE [LARGE SCALE GENOMIC DNA]</scope>
    <source>
        <strain evidence="4 5">M161</strain>
    </source>
</reference>
<dbReference type="RefSeq" id="WP_248601719.1">
    <property type="nucleotide sequence ID" value="NZ_JAJIAO010000004.1"/>
</dbReference>
<sequence>MKKLIKRTILTAVPVIFGAVMFTSVSAKANTISYASPGLDPEWVKQVDKADKEALSPENIAKNEAQHRAYLQEEKDNVAILKKLGIDPYKYYTNEQFREQDRQIDDYKAQYGVPGSADAKQKAQARKANPNSKPTEIEVYMQKVLKSRKQLVKNLQKQLKATKSAKKHKRLNAKIKQTNKFIQSLNQTLNP</sequence>
<accession>A0ABT0I286</accession>
<feature type="coiled-coil region" evidence="1">
    <location>
        <begin position="145"/>
        <end position="172"/>
    </location>
</feature>
<evidence type="ECO:0000256" key="1">
    <source>
        <dbReference type="SAM" id="Coils"/>
    </source>
</evidence>
<comment type="caution">
    <text evidence="4">The sequence shown here is derived from an EMBL/GenBank/DDBJ whole genome shotgun (WGS) entry which is preliminary data.</text>
</comment>
<feature type="signal peptide" evidence="3">
    <location>
        <begin position="1"/>
        <end position="29"/>
    </location>
</feature>
<dbReference type="Proteomes" id="UP001522905">
    <property type="component" value="Unassembled WGS sequence"/>
</dbReference>
<feature type="chain" id="PRO_5045798358" evidence="3">
    <location>
        <begin position="30"/>
        <end position="191"/>
    </location>
</feature>
<evidence type="ECO:0000256" key="3">
    <source>
        <dbReference type="SAM" id="SignalP"/>
    </source>
</evidence>
<organism evidence="4 5">
    <name type="scientific">Apilactobacillus xinyiensis</name>
    <dbReference type="NCBI Taxonomy" id="2841032"/>
    <lineage>
        <taxon>Bacteria</taxon>
        <taxon>Bacillati</taxon>
        <taxon>Bacillota</taxon>
        <taxon>Bacilli</taxon>
        <taxon>Lactobacillales</taxon>
        <taxon>Lactobacillaceae</taxon>
        <taxon>Apilactobacillus</taxon>
    </lineage>
</organism>
<evidence type="ECO:0000313" key="4">
    <source>
        <dbReference type="EMBL" id="MCK8624824.1"/>
    </source>
</evidence>
<name>A0ABT0I286_9LACO</name>
<feature type="region of interest" description="Disordered" evidence="2">
    <location>
        <begin position="113"/>
        <end position="134"/>
    </location>
</feature>
<evidence type="ECO:0000256" key="2">
    <source>
        <dbReference type="SAM" id="MobiDB-lite"/>
    </source>
</evidence>
<proteinExistence type="predicted"/>
<evidence type="ECO:0000313" key="5">
    <source>
        <dbReference type="Proteomes" id="UP001522905"/>
    </source>
</evidence>
<gene>
    <name evidence="4" type="ORF">LNP07_04765</name>
</gene>